<keyword evidence="2" id="KW-1185">Reference proteome</keyword>
<dbReference type="EMBL" id="QUZT01000030">
    <property type="protein sequence ID" value="TFY92901.1"/>
    <property type="molecule type" value="Genomic_DNA"/>
</dbReference>
<name>A0A4Z0B2F3_9PSED</name>
<reference evidence="1 2" key="1">
    <citation type="journal article" date="2019" name="Syst. Appl. Microbiol.">
        <title>New species of pathogenic Pseudomonas isolated from citrus in Tunisia: Proposal of Pseudomonas kairouanensis sp. nov. and Pseudomonas nabeulensis sp. nov.</title>
        <authorList>
            <person name="Oueslati M."/>
            <person name="Mulet M."/>
            <person name="Gomila M."/>
            <person name="Berge O."/>
            <person name="Hajlaoui M.R."/>
            <person name="Lalucat J."/>
            <person name="Sadfi-Zouaoui N."/>
            <person name="Garcia-Valdes E."/>
        </authorList>
    </citation>
    <scope>NUCLEOTIDE SEQUENCE [LARGE SCALE GENOMIC DNA]</scope>
    <source>
        <strain evidence="1 2">E10B</strain>
    </source>
</reference>
<dbReference type="AlphaFoldDB" id="A0A4Z0B2F3"/>
<keyword evidence="1" id="KW-0547">Nucleotide-binding</keyword>
<dbReference type="Proteomes" id="UP000297734">
    <property type="component" value="Unassembled WGS sequence"/>
</dbReference>
<evidence type="ECO:0000313" key="2">
    <source>
        <dbReference type="Proteomes" id="UP000297734"/>
    </source>
</evidence>
<accession>A0A4Z0B2F3</accession>
<organism evidence="1 2">
    <name type="scientific">Pseudomonas nabeulensis</name>
    <dbReference type="NCBI Taxonomy" id="2293833"/>
    <lineage>
        <taxon>Bacteria</taxon>
        <taxon>Pseudomonadati</taxon>
        <taxon>Pseudomonadota</taxon>
        <taxon>Gammaproteobacteria</taxon>
        <taxon>Pseudomonadales</taxon>
        <taxon>Pseudomonadaceae</taxon>
        <taxon>Pseudomonas</taxon>
    </lineage>
</organism>
<dbReference type="InterPro" id="IPR036890">
    <property type="entry name" value="HATPase_C_sf"/>
</dbReference>
<proteinExistence type="predicted"/>
<comment type="caution">
    <text evidence="1">The sequence shown here is derived from an EMBL/GenBank/DDBJ whole genome shotgun (WGS) entry which is preliminary data.</text>
</comment>
<gene>
    <name evidence="1" type="ORF">DYL61_16890</name>
</gene>
<dbReference type="RefSeq" id="WP_135309268.1">
    <property type="nucleotide sequence ID" value="NZ_QUZT01000030.1"/>
</dbReference>
<dbReference type="Gene3D" id="3.30.565.10">
    <property type="entry name" value="Histidine kinase-like ATPase, C-terminal domain"/>
    <property type="match status" value="1"/>
</dbReference>
<dbReference type="OrthoDB" id="7024458at2"/>
<dbReference type="GO" id="GO:0005524">
    <property type="term" value="F:ATP binding"/>
    <property type="evidence" value="ECO:0007669"/>
    <property type="project" value="UniProtKB-KW"/>
</dbReference>
<dbReference type="SUPFAM" id="SSF55874">
    <property type="entry name" value="ATPase domain of HSP90 chaperone/DNA topoisomerase II/histidine kinase"/>
    <property type="match status" value="1"/>
</dbReference>
<keyword evidence="1" id="KW-0067">ATP-binding</keyword>
<sequence length="520" mass="58127">MSTIRLKTNQNRLIANLRHAFNQTSMLGELLQNARRAQASEIHFTVNQDSLTISDNGSGIADLQNLIHIAESGWDTSLKSRENAFGLGVLSTLYFAENLSVHSRDRAFSAPTESVIAGRPIQVERQIPRTGTEIRLDGVKPVAAGEDLPSWVERQLRRLCEAFPVQVWLNGVEVSRPLASPALQWRETAMGKVLLDLTASRTQWKCFLQRLPIGRAPLYSHHQVVLLPDETLAKLPDRQHLLNEAEDHKRIQAAVDQAYRAALIEKKEQLAANDFITHYAHACLNSSNADLLNDVPFVPKAWFRDWEQEPAGFLRDWQRYGASGIIAREILEELGVWQIETDGDDGPTVEVYLEAAKAFLFDEPGLDDGHWLKRLIQPITPGQVQVRTGTSLHRDANPYLADYEVELELVETLRIGLAGHADYSVDAVRKGNTLFLTPNAGGRTELVSDYVFDDRYDEDREDEDARTIMTFIAVGCSQSVDHVVAALLPDSLRFTEQPKLAGAIVRLIFDEAGKLQTVAA</sequence>
<protein>
    <submittedName>
        <fullName evidence="1">ATP-binding protein</fullName>
    </submittedName>
</protein>
<evidence type="ECO:0000313" key="1">
    <source>
        <dbReference type="EMBL" id="TFY92901.1"/>
    </source>
</evidence>